<evidence type="ECO:0000313" key="2">
    <source>
        <dbReference type="EMBL" id="VAX40637.1"/>
    </source>
</evidence>
<dbReference type="SUPFAM" id="SSF53254">
    <property type="entry name" value="Phosphoglycerate mutase-like"/>
    <property type="match status" value="1"/>
</dbReference>
<accession>A0A3B1E842</accession>
<dbReference type="PANTHER" id="PTHR47623:SF1">
    <property type="entry name" value="OS09G0287300 PROTEIN"/>
    <property type="match status" value="1"/>
</dbReference>
<dbReference type="Pfam" id="PF00300">
    <property type="entry name" value="His_Phos_1"/>
    <property type="match status" value="1"/>
</dbReference>
<name>A0A3B1E842_9ZZZZ</name>
<sequence length="166" mass="19025">MKQFKHLLIMRHAKSSWKKSGTNDHDRPLNKRGKRDAPRMGELLIEKKRVPELILSSTATRARSTASLVAEGADYDGVVELDDNLYHPSVSNCIEVLRKLYYNYASILLVAHNPGMEELLLHFTGQYHFFPTATIAFVKLPLSSWRDLTMQTKGKLKNIWKPKDFA</sequence>
<protein>
    <submittedName>
        <fullName evidence="2">Phosphoglycerate mutase family domain protein</fullName>
    </submittedName>
</protein>
<dbReference type="EMBL" id="UOGL01000468">
    <property type="protein sequence ID" value="VAX40637.1"/>
    <property type="molecule type" value="Genomic_DNA"/>
</dbReference>
<proteinExistence type="predicted"/>
<dbReference type="CDD" id="cd07067">
    <property type="entry name" value="HP_PGM_like"/>
    <property type="match status" value="1"/>
</dbReference>
<dbReference type="AlphaFoldDB" id="A0A3B1E842"/>
<evidence type="ECO:0000256" key="1">
    <source>
        <dbReference type="SAM" id="MobiDB-lite"/>
    </source>
</evidence>
<feature type="region of interest" description="Disordered" evidence="1">
    <location>
        <begin position="15"/>
        <end position="38"/>
    </location>
</feature>
<dbReference type="InterPro" id="IPR013078">
    <property type="entry name" value="His_Pase_superF_clade-1"/>
</dbReference>
<organism evidence="2">
    <name type="scientific">hydrothermal vent metagenome</name>
    <dbReference type="NCBI Taxonomy" id="652676"/>
    <lineage>
        <taxon>unclassified sequences</taxon>
        <taxon>metagenomes</taxon>
        <taxon>ecological metagenomes</taxon>
    </lineage>
</organism>
<feature type="compositionally biased region" description="Basic and acidic residues" evidence="1">
    <location>
        <begin position="21"/>
        <end position="38"/>
    </location>
</feature>
<dbReference type="InterPro" id="IPR029033">
    <property type="entry name" value="His_PPase_superfam"/>
</dbReference>
<dbReference type="Gene3D" id="3.40.50.1240">
    <property type="entry name" value="Phosphoglycerate mutase-like"/>
    <property type="match status" value="1"/>
</dbReference>
<gene>
    <name evidence="2" type="ORF">MNBD_PLANCTO02-1408</name>
</gene>
<reference evidence="2" key="1">
    <citation type="submission" date="2018-06" db="EMBL/GenBank/DDBJ databases">
        <authorList>
            <person name="Zhirakovskaya E."/>
        </authorList>
    </citation>
    <scope>NUCLEOTIDE SEQUENCE</scope>
</reference>
<dbReference type="SMART" id="SM00855">
    <property type="entry name" value="PGAM"/>
    <property type="match status" value="1"/>
</dbReference>
<dbReference type="PANTHER" id="PTHR47623">
    <property type="entry name" value="OS09G0287300 PROTEIN"/>
    <property type="match status" value="1"/>
</dbReference>